<dbReference type="PANTHER" id="PTHR46401:SF2">
    <property type="entry name" value="GLYCOSYLTRANSFERASE WBBK-RELATED"/>
    <property type="match status" value="1"/>
</dbReference>
<keyword evidence="1 4" id="KW-0808">Transferase</keyword>
<dbReference type="InterPro" id="IPR028098">
    <property type="entry name" value="Glyco_trans_4-like_N"/>
</dbReference>
<proteinExistence type="predicted"/>
<dbReference type="AlphaFoldDB" id="A0A831TDH5"/>
<feature type="domain" description="Glycosyl transferase family 1" evidence="2">
    <location>
        <begin position="198"/>
        <end position="352"/>
    </location>
</feature>
<reference evidence="4" key="1">
    <citation type="journal article" date="2020" name="mSystems">
        <title>Genome- and Community-Level Interaction Insights into Carbon Utilization and Element Cycling Functions of Hydrothermarchaeota in Hydrothermal Sediment.</title>
        <authorList>
            <person name="Zhou Z."/>
            <person name="Liu Y."/>
            <person name="Xu W."/>
            <person name="Pan J."/>
            <person name="Luo Z.H."/>
            <person name="Li M."/>
        </authorList>
    </citation>
    <scope>NUCLEOTIDE SEQUENCE [LARGE SCALE GENOMIC DNA]</scope>
    <source>
        <strain evidence="4">SpSt-210</strain>
    </source>
</reference>
<accession>A0A831TDH5</accession>
<comment type="caution">
    <text evidence="4">The sequence shown here is derived from an EMBL/GenBank/DDBJ whole genome shotgun (WGS) entry which is preliminary data.</text>
</comment>
<organism evidence="4">
    <name type="scientific">Thermorudis peleae</name>
    <dbReference type="NCBI Taxonomy" id="1382356"/>
    <lineage>
        <taxon>Bacteria</taxon>
        <taxon>Pseudomonadati</taxon>
        <taxon>Thermomicrobiota</taxon>
        <taxon>Thermomicrobia</taxon>
        <taxon>Thermomicrobia incertae sedis</taxon>
        <taxon>Thermorudis</taxon>
    </lineage>
</organism>
<dbReference type="FunFam" id="3.40.50.2000:FF:000119">
    <property type="entry name" value="Glycosyl transferase group 1"/>
    <property type="match status" value="1"/>
</dbReference>
<evidence type="ECO:0000313" key="4">
    <source>
        <dbReference type="EMBL" id="HEG92578.1"/>
    </source>
</evidence>
<sequence>MRVALDYTAALTQQAGIGRYVRELAQALAPLFEPEERLVLWHGRLPKRCAGPRPGGAAVQDVELPLSPEWVTRLWQRLRAPLPLEWFTGPLGVSHGPDFVVPPSRAPSAVTIHDLSFLVVPQYAHPRLRAYLSAAVPRSLQRVSAVITVSEQVRQEVIEHYRVPPERVVAIPHGVTTGLAAPPVDQARRTLDRLGIREPYFLMVGTVEPRKNHLTALEAFSLLAPRYPGLSLVIAGRPGWLSDPVMQAIRTAATRLPVRYVGPVADADLPSLYARSVALIYPSWYEGFGLPVLEAMACGTAVITSVGGAPAEVAGEAALVVPPDRPEALAEAMERVVDDSALRHRLVQEGQRRVASFSWERAARQHLELYRRVARG</sequence>
<evidence type="ECO:0000256" key="1">
    <source>
        <dbReference type="ARBA" id="ARBA00022679"/>
    </source>
</evidence>
<gene>
    <name evidence="4" type="ORF">ENP34_14240</name>
</gene>
<dbReference type="CDD" id="cd03809">
    <property type="entry name" value="GT4_MtfB-like"/>
    <property type="match status" value="1"/>
</dbReference>
<dbReference type="EMBL" id="DSIY01000333">
    <property type="protein sequence ID" value="HEG92578.1"/>
    <property type="molecule type" value="Genomic_DNA"/>
</dbReference>
<evidence type="ECO:0000259" key="3">
    <source>
        <dbReference type="Pfam" id="PF13439"/>
    </source>
</evidence>
<dbReference type="Pfam" id="PF13439">
    <property type="entry name" value="Glyco_transf_4"/>
    <property type="match status" value="1"/>
</dbReference>
<dbReference type="Pfam" id="PF00534">
    <property type="entry name" value="Glycos_transf_1"/>
    <property type="match status" value="1"/>
</dbReference>
<dbReference type="GO" id="GO:0016757">
    <property type="term" value="F:glycosyltransferase activity"/>
    <property type="evidence" value="ECO:0007669"/>
    <property type="project" value="InterPro"/>
</dbReference>
<dbReference type="Gene3D" id="3.40.50.2000">
    <property type="entry name" value="Glycogen Phosphorylase B"/>
    <property type="match status" value="2"/>
</dbReference>
<feature type="domain" description="Glycosyltransferase subfamily 4-like N-terminal" evidence="3">
    <location>
        <begin position="16"/>
        <end position="177"/>
    </location>
</feature>
<dbReference type="InterPro" id="IPR001296">
    <property type="entry name" value="Glyco_trans_1"/>
</dbReference>
<name>A0A831TDH5_9BACT</name>
<evidence type="ECO:0000259" key="2">
    <source>
        <dbReference type="Pfam" id="PF00534"/>
    </source>
</evidence>
<dbReference type="GO" id="GO:0009103">
    <property type="term" value="P:lipopolysaccharide biosynthetic process"/>
    <property type="evidence" value="ECO:0007669"/>
    <property type="project" value="TreeGrafter"/>
</dbReference>
<dbReference type="PANTHER" id="PTHR46401">
    <property type="entry name" value="GLYCOSYLTRANSFERASE WBBK-RELATED"/>
    <property type="match status" value="1"/>
</dbReference>
<protein>
    <submittedName>
        <fullName evidence="4">Glycosyltransferase family 1 protein</fullName>
    </submittedName>
</protein>
<dbReference type="SUPFAM" id="SSF53756">
    <property type="entry name" value="UDP-Glycosyltransferase/glycogen phosphorylase"/>
    <property type="match status" value="1"/>
</dbReference>